<dbReference type="AlphaFoldDB" id="A0AAJ8BTF5"/>
<dbReference type="GeneID" id="84593277"/>
<organism evidence="1">
    <name type="scientific">Aspergillus niger</name>
    <dbReference type="NCBI Taxonomy" id="5061"/>
    <lineage>
        <taxon>Eukaryota</taxon>
        <taxon>Fungi</taxon>
        <taxon>Dikarya</taxon>
        <taxon>Ascomycota</taxon>
        <taxon>Pezizomycotina</taxon>
        <taxon>Eurotiomycetes</taxon>
        <taxon>Eurotiomycetidae</taxon>
        <taxon>Eurotiales</taxon>
        <taxon>Aspergillaceae</taxon>
        <taxon>Aspergillus</taxon>
        <taxon>Aspergillus subgen. Circumdati</taxon>
    </lineage>
</organism>
<evidence type="ECO:0000313" key="1">
    <source>
        <dbReference type="RefSeq" id="XP_059602638.1"/>
    </source>
</evidence>
<gene>
    <name evidence="1" type="ORF">An15g07640</name>
</gene>
<reference evidence="1" key="2">
    <citation type="submission" date="2025-08" db="UniProtKB">
        <authorList>
            <consortium name="RefSeq"/>
        </authorList>
    </citation>
    <scope>IDENTIFICATION</scope>
</reference>
<accession>A0AAJ8BTF5</accession>
<dbReference type="KEGG" id="ang:An15g07640"/>
<sequence>MAKSALTMDTYCFLYRAKMDLDGLSHGPKKNVVRYYEDGAKSTSGGRKFKEVVALSCDTLRSYAVDSYYIQSVTAKAIENVLSGSLCLLSGGCPGAFVDRGHTKSARPRAQWGSGIPAPVLSVFLLNLAVLNPTRQSRFSETRKSTPDVDTYSIEEDYCTKENQGHIYLDVHTRIAQAKLEIIDCCNDMTTCQQPQDNASAQTDIEQDVSQDDICALRKGHIP</sequence>
<dbReference type="VEuPathDB" id="FungiDB:An15g07640"/>
<name>A0AAJ8BTF5_ASPNG</name>
<proteinExistence type="predicted"/>
<protein>
    <submittedName>
        <fullName evidence="1">Uncharacterized protein</fullName>
    </submittedName>
</protein>
<dbReference type="RefSeq" id="XP_059602638.1">
    <property type="nucleotide sequence ID" value="XM_059744824.1"/>
</dbReference>
<reference evidence="1" key="1">
    <citation type="submission" date="2025-02" db="EMBL/GenBank/DDBJ databases">
        <authorList>
            <consortium name="NCBI Genome Project"/>
        </authorList>
    </citation>
    <scope>NUCLEOTIDE SEQUENCE</scope>
</reference>